<evidence type="ECO:0000313" key="4">
    <source>
        <dbReference type="Proteomes" id="UP000263377"/>
    </source>
</evidence>
<protein>
    <submittedName>
        <fullName evidence="3">CitB protein</fullName>
    </submittedName>
</protein>
<feature type="region of interest" description="Disordered" evidence="1">
    <location>
        <begin position="741"/>
        <end position="765"/>
    </location>
</feature>
<organism evidence="3 4">
    <name type="scientific">Kitasatospora xanthocidica</name>
    <dbReference type="NCBI Taxonomy" id="83382"/>
    <lineage>
        <taxon>Bacteria</taxon>
        <taxon>Bacillati</taxon>
        <taxon>Actinomycetota</taxon>
        <taxon>Actinomycetes</taxon>
        <taxon>Kitasatosporales</taxon>
        <taxon>Streptomycetaceae</taxon>
        <taxon>Kitasatospora</taxon>
    </lineage>
</organism>
<dbReference type="Gene3D" id="1.10.10.10">
    <property type="entry name" value="Winged helix-like DNA-binding domain superfamily/Winged helix DNA-binding domain"/>
    <property type="match status" value="1"/>
</dbReference>
<proteinExistence type="predicted"/>
<dbReference type="SMART" id="SM00421">
    <property type="entry name" value="HTH_LUXR"/>
    <property type="match status" value="1"/>
</dbReference>
<keyword evidence="4" id="KW-1185">Reference proteome</keyword>
<dbReference type="EMBL" id="QVIG01000001">
    <property type="protein sequence ID" value="RGD56843.1"/>
    <property type="molecule type" value="Genomic_DNA"/>
</dbReference>
<dbReference type="PANTHER" id="PTHR47691:SF3">
    <property type="entry name" value="HTH-TYPE TRANSCRIPTIONAL REGULATOR RV0890C-RELATED"/>
    <property type="match status" value="1"/>
</dbReference>
<dbReference type="Gene3D" id="3.40.50.300">
    <property type="entry name" value="P-loop containing nucleotide triphosphate hydrolases"/>
    <property type="match status" value="1"/>
</dbReference>
<dbReference type="Proteomes" id="UP000263377">
    <property type="component" value="Unassembled WGS sequence"/>
</dbReference>
<dbReference type="AlphaFoldDB" id="A0A372ZLW7"/>
<dbReference type="SUPFAM" id="SSF52540">
    <property type="entry name" value="P-loop containing nucleoside triphosphate hydrolases"/>
    <property type="match status" value="1"/>
</dbReference>
<feature type="domain" description="HTH luxR-type" evidence="2">
    <location>
        <begin position="679"/>
        <end position="744"/>
    </location>
</feature>
<dbReference type="GO" id="GO:0003677">
    <property type="term" value="F:DNA binding"/>
    <property type="evidence" value="ECO:0007669"/>
    <property type="project" value="InterPro"/>
</dbReference>
<dbReference type="Pfam" id="PF00196">
    <property type="entry name" value="GerE"/>
    <property type="match status" value="1"/>
</dbReference>
<dbReference type="InterPro" id="IPR016032">
    <property type="entry name" value="Sig_transdc_resp-reg_C-effctor"/>
</dbReference>
<dbReference type="SUPFAM" id="SSF46894">
    <property type="entry name" value="C-terminal effector domain of the bipartite response regulators"/>
    <property type="match status" value="1"/>
</dbReference>
<gene>
    <name evidence="3" type="ORF">DR950_02705</name>
</gene>
<dbReference type="RefSeq" id="WP_117485476.1">
    <property type="nucleotide sequence ID" value="NZ_QVIG01000001.1"/>
</dbReference>
<accession>A0A372ZLW7</accession>
<evidence type="ECO:0000256" key="1">
    <source>
        <dbReference type="SAM" id="MobiDB-lite"/>
    </source>
</evidence>
<name>A0A372ZLW7_9ACTN</name>
<dbReference type="InterPro" id="IPR036388">
    <property type="entry name" value="WH-like_DNA-bd_sf"/>
</dbReference>
<dbReference type="GO" id="GO:0006355">
    <property type="term" value="P:regulation of DNA-templated transcription"/>
    <property type="evidence" value="ECO:0007669"/>
    <property type="project" value="InterPro"/>
</dbReference>
<dbReference type="PROSITE" id="PS50043">
    <property type="entry name" value="HTH_LUXR_2"/>
    <property type="match status" value="1"/>
</dbReference>
<dbReference type="PANTHER" id="PTHR47691">
    <property type="entry name" value="REGULATOR-RELATED"/>
    <property type="match status" value="1"/>
</dbReference>
<evidence type="ECO:0000259" key="2">
    <source>
        <dbReference type="PROSITE" id="PS50043"/>
    </source>
</evidence>
<dbReference type="Pfam" id="PF13191">
    <property type="entry name" value="AAA_16"/>
    <property type="match status" value="1"/>
</dbReference>
<reference evidence="3 4" key="1">
    <citation type="submission" date="2018-08" db="EMBL/GenBank/DDBJ databases">
        <title>Diversity &amp; Physiological Properties of Lignin-Decomposing Actinobacteria from Soil.</title>
        <authorList>
            <person name="Roh S.G."/>
            <person name="Kim S.B."/>
        </authorList>
    </citation>
    <scope>NUCLEOTIDE SEQUENCE [LARGE SCALE GENOMIC DNA]</scope>
    <source>
        <strain evidence="3 4">MMS17-GH009</strain>
    </source>
</reference>
<dbReference type="InterPro" id="IPR000792">
    <property type="entry name" value="Tscrpt_reg_LuxR_C"/>
</dbReference>
<comment type="caution">
    <text evidence="3">The sequence shown here is derived from an EMBL/GenBank/DDBJ whole genome shotgun (WGS) entry which is preliminary data.</text>
</comment>
<dbReference type="InterPro" id="IPR027417">
    <property type="entry name" value="P-loop_NTPase"/>
</dbReference>
<dbReference type="PRINTS" id="PR00038">
    <property type="entry name" value="HTHLUXR"/>
</dbReference>
<evidence type="ECO:0000313" key="3">
    <source>
        <dbReference type="EMBL" id="RGD56843.1"/>
    </source>
</evidence>
<dbReference type="InterPro" id="IPR041664">
    <property type="entry name" value="AAA_16"/>
</dbReference>
<dbReference type="CDD" id="cd06170">
    <property type="entry name" value="LuxR_C_like"/>
    <property type="match status" value="1"/>
</dbReference>
<sequence>MTSLFESTVPQPEPADHRAFAGELFGRARETAELLRLLADPTVPGVLLHGLPGSGKTRLASAVAEQYRAAGTATGTPCPASLLTVDQIEPDEYPELLTRCASSGAKLLATGRLPSTGADVAYRVDPLAVPVDWSPIDLDAFCRIPSVQVFTAARQAWSPCFTVTARNQQAVGRICVELRGLPGALVVAARVAALEGIGTVLTALGGAGGDGAAGGRIPGGGVAPCAAPAGPPAGRAARRPAGRGGPLVADEARLLSCTPLFVGGFGPEALRAVSGITPSAFPAALEALLGRQSLTLEDRPSGRLAGAAETRLHVPFDGLPEARPADGRFTVPMLRHARYYARLAAGAGRRLAAGDQPTALLALRVEEANLRLAVNTLTGHGLTAEALDLMEQLLAHARLVGLGPAWTDRDAALLGSTSATGERARVRLALIRAEARLLDGDHESATVLLDETEAASAESDRCRTTPDAPSTAARLLRLRGLTGFDRDPARTLAALTRAAELLREADHEPAALRVELEAALAELRLGRTGPGSALADKVLTAARHRGDALLAGTALLHLGLLAAADGDPSASRAHYVEGLAQLRPLGAVATLGALVGLAANPLRPAPARATDAARLLGSFYPARAGIPGDPADPDLATARLLPGIRRRLTEDEFTHALATGAATALPDLLCSLGEPDSAGTPPKRKLTNRQFQVSLLVADGLSNHQIARRLGISEWTVVNHLREAMRRLQCSSRVGVAGWVHRSGRRPGPAHGAKRGWYDDPFEAS</sequence>